<evidence type="ECO:0000313" key="3">
    <source>
        <dbReference type="Proteomes" id="UP000816034"/>
    </source>
</evidence>
<protein>
    <submittedName>
        <fullName evidence="2">Uncharacterized protein</fullName>
    </submittedName>
</protein>
<name>A0AA88GUT3_NAELO</name>
<evidence type="ECO:0000256" key="1">
    <source>
        <dbReference type="SAM" id="MobiDB-lite"/>
    </source>
</evidence>
<evidence type="ECO:0000313" key="2">
    <source>
        <dbReference type="EMBL" id="KAG2387407.1"/>
    </source>
</evidence>
<accession>A0AA88GUT3</accession>
<reference evidence="2 3" key="1">
    <citation type="journal article" date="2018" name="BMC Genomics">
        <title>The genome of Naegleria lovaniensis, the basis for a comparative approach to unravel pathogenicity factors of the human pathogenic amoeba N. fowleri.</title>
        <authorList>
            <person name="Liechti N."/>
            <person name="Schurch N."/>
            <person name="Bruggmann R."/>
            <person name="Wittwer M."/>
        </authorList>
    </citation>
    <scope>NUCLEOTIDE SEQUENCE [LARGE SCALE GENOMIC DNA]</scope>
    <source>
        <strain evidence="2 3">ATCC 30569</strain>
    </source>
</reference>
<feature type="compositionally biased region" description="Low complexity" evidence="1">
    <location>
        <begin position="385"/>
        <end position="400"/>
    </location>
</feature>
<feature type="compositionally biased region" description="Basic and acidic residues" evidence="1">
    <location>
        <begin position="427"/>
        <end position="447"/>
    </location>
</feature>
<dbReference type="AlphaFoldDB" id="A0AA88GUT3"/>
<organism evidence="2 3">
    <name type="scientific">Naegleria lovaniensis</name>
    <name type="common">Amoeba</name>
    <dbReference type="NCBI Taxonomy" id="51637"/>
    <lineage>
        <taxon>Eukaryota</taxon>
        <taxon>Discoba</taxon>
        <taxon>Heterolobosea</taxon>
        <taxon>Tetramitia</taxon>
        <taxon>Eutetramitia</taxon>
        <taxon>Vahlkampfiidae</taxon>
        <taxon>Naegleria</taxon>
    </lineage>
</organism>
<gene>
    <name evidence="2" type="ORF">C9374_001739</name>
</gene>
<feature type="region of interest" description="Disordered" evidence="1">
    <location>
        <begin position="1"/>
        <end position="173"/>
    </location>
</feature>
<feature type="compositionally biased region" description="Basic and acidic residues" evidence="1">
    <location>
        <begin position="1"/>
        <end position="10"/>
    </location>
</feature>
<proteinExistence type="predicted"/>
<feature type="compositionally biased region" description="Polar residues" evidence="1">
    <location>
        <begin position="105"/>
        <end position="122"/>
    </location>
</feature>
<dbReference type="PANTHER" id="PTHR23313:SF0">
    <property type="entry name" value="TESTIS-EXPRESSED PROTEIN 9"/>
    <property type="match status" value="1"/>
</dbReference>
<dbReference type="Proteomes" id="UP000816034">
    <property type="component" value="Unassembled WGS sequence"/>
</dbReference>
<dbReference type="RefSeq" id="XP_044551399.1">
    <property type="nucleotide sequence ID" value="XM_044691079.1"/>
</dbReference>
<keyword evidence="3" id="KW-1185">Reference proteome</keyword>
<comment type="caution">
    <text evidence="2">The sequence shown here is derived from an EMBL/GenBank/DDBJ whole genome shotgun (WGS) entry which is preliminary data.</text>
</comment>
<dbReference type="PANTHER" id="PTHR23313">
    <property type="entry name" value="TSEC1-RELATED"/>
    <property type="match status" value="1"/>
</dbReference>
<sequence>MSSFEEHDQIREEDEEDFGEMQYNRRNQDDDFEYNMDEDDSDDEIYSISSEEGDDHTSVQKTPVAGRFSDLQIIGRKHTPTISPDTSSKSPQQDYSRPSSHKDSPPNNTKSRSTLITTSNPMKHNDSIISEAIEPPPPKFSFNTRKYDDDIKSLTSSRNDSDISSVIEESSRKSTFDYLKQKQDQLCKLNQQINMETKHVLKETDNIVKQQSKKIEEIAIKPTRVNSVGDHSRSTTPSQNRHTTVTPKRPSSASIASAKKKVQENIDELAQYEDDDLDRAANEMGLEAAMKFYKARVKSLQKDVLEQNNQLKLKDDKIKELDVRYNAALIESKKVNKNQAQFQSRLDRQRKEFDALQLKFKKQASMINEMQKENEKLKLNMKVDPSSNASPSSNETPNSENRIKEIKYTRALEEIEKYKSQLAELQKSQREDNDKQRKEAEALRKENKRLERQKQDIVLAFKKQMKLIDILKRQIIHLEASKQLSFTEEEFTSLMNQ</sequence>
<feature type="compositionally biased region" description="Acidic residues" evidence="1">
    <location>
        <begin position="30"/>
        <end position="45"/>
    </location>
</feature>
<feature type="compositionally biased region" description="Polar residues" evidence="1">
    <location>
        <begin position="80"/>
        <end position="98"/>
    </location>
</feature>
<feature type="region of interest" description="Disordered" evidence="1">
    <location>
        <begin position="223"/>
        <end position="260"/>
    </location>
</feature>
<dbReference type="GeneID" id="68094195"/>
<dbReference type="EMBL" id="PYSW02000013">
    <property type="protein sequence ID" value="KAG2387407.1"/>
    <property type="molecule type" value="Genomic_DNA"/>
</dbReference>
<feature type="region of interest" description="Disordered" evidence="1">
    <location>
        <begin position="382"/>
        <end position="403"/>
    </location>
</feature>
<feature type="region of interest" description="Disordered" evidence="1">
    <location>
        <begin position="425"/>
        <end position="447"/>
    </location>
</feature>
<feature type="compositionally biased region" description="Polar residues" evidence="1">
    <location>
        <begin position="234"/>
        <end position="246"/>
    </location>
</feature>